<keyword evidence="8" id="KW-0234">DNA repair</keyword>
<dbReference type="SMART" id="SM00481">
    <property type="entry name" value="POLIIIAc"/>
    <property type="match status" value="1"/>
</dbReference>
<dbReference type="Pfam" id="PF07733">
    <property type="entry name" value="DNA_pol3_alpha"/>
    <property type="match status" value="1"/>
</dbReference>
<feature type="region of interest" description="Disordered" evidence="10">
    <location>
        <begin position="1176"/>
        <end position="1213"/>
    </location>
</feature>
<dbReference type="Proteomes" id="UP001147653">
    <property type="component" value="Unassembled WGS sequence"/>
</dbReference>
<dbReference type="InterPro" id="IPR029460">
    <property type="entry name" value="DNAPol_HHH"/>
</dbReference>
<evidence type="ECO:0000256" key="5">
    <source>
        <dbReference type="ARBA" id="ARBA00022705"/>
    </source>
</evidence>
<keyword evidence="13" id="KW-1185">Reference proteome</keyword>
<gene>
    <name evidence="12" type="primary">dnaE</name>
    <name evidence="12" type="ORF">OJ997_04440</name>
</gene>
<keyword evidence="5" id="KW-0235">DNA replication</keyword>
<evidence type="ECO:0000256" key="1">
    <source>
        <dbReference type="ARBA" id="ARBA00012417"/>
    </source>
</evidence>
<dbReference type="PANTHER" id="PTHR32294:SF4">
    <property type="entry name" value="ERROR-PRONE DNA POLYMERASE"/>
    <property type="match status" value="1"/>
</dbReference>
<dbReference type="InterPro" id="IPR011708">
    <property type="entry name" value="DNA_pol3_alpha_NTPase_dom"/>
</dbReference>
<dbReference type="InterPro" id="IPR040982">
    <property type="entry name" value="DNA_pol3_finger"/>
</dbReference>
<dbReference type="EMBL" id="JAPDDP010000005">
    <property type="protein sequence ID" value="MDA0179533.1"/>
    <property type="molecule type" value="Genomic_DNA"/>
</dbReference>
<dbReference type="GO" id="GO:0008408">
    <property type="term" value="F:3'-5' exonuclease activity"/>
    <property type="evidence" value="ECO:0007669"/>
    <property type="project" value="InterPro"/>
</dbReference>
<evidence type="ECO:0000313" key="13">
    <source>
        <dbReference type="Proteomes" id="UP001147653"/>
    </source>
</evidence>
<dbReference type="GO" id="GO:0006281">
    <property type="term" value="P:DNA repair"/>
    <property type="evidence" value="ECO:0007669"/>
    <property type="project" value="UniProtKB-KW"/>
</dbReference>
<name>A0A9X3N4G3_9ACTN</name>
<evidence type="ECO:0000313" key="12">
    <source>
        <dbReference type="EMBL" id="MDA0179533.1"/>
    </source>
</evidence>
<evidence type="ECO:0000256" key="3">
    <source>
        <dbReference type="ARBA" id="ARBA00022679"/>
    </source>
</evidence>
<evidence type="ECO:0000256" key="8">
    <source>
        <dbReference type="ARBA" id="ARBA00023204"/>
    </source>
</evidence>
<evidence type="ECO:0000256" key="4">
    <source>
        <dbReference type="ARBA" id="ARBA00022695"/>
    </source>
</evidence>
<keyword evidence="6" id="KW-0227">DNA damage</keyword>
<dbReference type="CDD" id="cd04485">
    <property type="entry name" value="DnaE_OBF"/>
    <property type="match status" value="1"/>
</dbReference>
<protein>
    <recommendedName>
        <fullName evidence="1">DNA-directed DNA polymerase</fullName>
        <ecNumber evidence="1">2.7.7.7</ecNumber>
    </recommendedName>
</protein>
<comment type="caution">
    <text evidence="12">The sequence shown here is derived from an EMBL/GenBank/DDBJ whole genome shotgun (WGS) entry which is preliminary data.</text>
</comment>
<evidence type="ECO:0000256" key="10">
    <source>
        <dbReference type="SAM" id="MobiDB-lite"/>
    </source>
</evidence>
<dbReference type="EC" id="2.7.7.7" evidence="1"/>
<dbReference type="SUPFAM" id="SSF89550">
    <property type="entry name" value="PHP domain-like"/>
    <property type="match status" value="1"/>
</dbReference>
<accession>A0A9X3N4G3</accession>
<keyword evidence="7" id="KW-0239">DNA-directed DNA polymerase</keyword>
<dbReference type="InterPro" id="IPR004013">
    <property type="entry name" value="PHP_dom"/>
</dbReference>
<keyword evidence="3 12" id="KW-0808">Transferase</keyword>
<evidence type="ECO:0000256" key="9">
    <source>
        <dbReference type="ARBA" id="ARBA00049244"/>
    </source>
</evidence>
<reference evidence="12" key="1">
    <citation type="submission" date="2022-10" db="EMBL/GenBank/DDBJ databases">
        <title>The WGS of Solirubrobacter phytolaccae KCTC 29190.</title>
        <authorList>
            <person name="Jiang Z."/>
        </authorList>
    </citation>
    <scope>NUCLEOTIDE SEQUENCE</scope>
    <source>
        <strain evidence="12">KCTC 29190</strain>
    </source>
</reference>
<dbReference type="InterPro" id="IPR003141">
    <property type="entry name" value="Pol/His_phosphatase_N"/>
</dbReference>
<evidence type="ECO:0000256" key="6">
    <source>
        <dbReference type="ARBA" id="ARBA00022763"/>
    </source>
</evidence>
<feature type="compositionally biased region" description="Polar residues" evidence="10">
    <location>
        <begin position="1202"/>
        <end position="1213"/>
    </location>
</feature>
<proteinExistence type="predicted"/>
<feature type="domain" description="Polymerase/histidinol phosphatase N-terminal" evidence="11">
    <location>
        <begin position="4"/>
        <end position="71"/>
    </location>
</feature>
<dbReference type="Gene3D" id="3.20.20.140">
    <property type="entry name" value="Metal-dependent hydrolases"/>
    <property type="match status" value="1"/>
</dbReference>
<dbReference type="InterPro" id="IPR016195">
    <property type="entry name" value="Pol/histidinol_Pase-like"/>
</dbReference>
<dbReference type="AlphaFoldDB" id="A0A9X3N4G3"/>
<dbReference type="PANTHER" id="PTHR32294">
    <property type="entry name" value="DNA POLYMERASE III SUBUNIT ALPHA"/>
    <property type="match status" value="1"/>
</dbReference>
<dbReference type="RefSeq" id="WP_270023817.1">
    <property type="nucleotide sequence ID" value="NZ_JAPDDP010000005.1"/>
</dbReference>
<dbReference type="GO" id="GO:0003887">
    <property type="term" value="F:DNA-directed DNA polymerase activity"/>
    <property type="evidence" value="ECO:0007669"/>
    <property type="project" value="UniProtKB-KW"/>
</dbReference>
<dbReference type="Pfam" id="PF14579">
    <property type="entry name" value="HHH_6"/>
    <property type="match status" value="1"/>
</dbReference>
<organism evidence="12 13">
    <name type="scientific">Solirubrobacter phytolaccae</name>
    <dbReference type="NCBI Taxonomy" id="1404360"/>
    <lineage>
        <taxon>Bacteria</taxon>
        <taxon>Bacillati</taxon>
        <taxon>Actinomycetota</taxon>
        <taxon>Thermoleophilia</taxon>
        <taxon>Solirubrobacterales</taxon>
        <taxon>Solirubrobacteraceae</taxon>
        <taxon>Solirubrobacter</taxon>
    </lineage>
</organism>
<dbReference type="Pfam" id="PF02811">
    <property type="entry name" value="PHP"/>
    <property type="match status" value="1"/>
</dbReference>
<dbReference type="Pfam" id="PF17657">
    <property type="entry name" value="DNA_pol3_finger"/>
    <property type="match status" value="1"/>
</dbReference>
<evidence type="ECO:0000256" key="7">
    <source>
        <dbReference type="ARBA" id="ARBA00022932"/>
    </source>
</evidence>
<keyword evidence="2" id="KW-0963">Cytoplasm</keyword>
<sequence length="1213" mass="131370">MPYVELHAHTAFSFLDGASSPAELAAAAAELGHEALAVTDHNGVSGSMEFAQAAKPLGLRAIHGVELDVEDPRPERDGEYRHVTLLVENTVGWRNLCRIVSRAHEHDRDPHEPPPAVPVEVLEAHPEGLVCLSGCADHGVHDEATLARLKTAFGPDNLRVELQRPFQRHDRSRNRELAQLAKRLGLKTVATGNVHVHARSRASLQDAFVALRHHLTLDSSEPVRRGNTAHVLASPKAMAARFEGHAEAVEESGELAARLRFDLTQDLGYRYPGAEDPQAARKLSELCWAMLEVRYPPGAANHGAAHSRLIEELRVIDSLGLPGFFLLHRDLLELARDVAVEVRGPSSARALLPPGRGRGSSVSSIVCYLTGLSHIDPIANDLFLGRFLNEDLNSLPDIDLDFPRDVREKLIPRIHDRYGMQRSALVAAFPTFRSRGAIRELGKVLGLPAGELERVARGSEPWAVKSVGRDVEVAMGMEPTGEPGPFIDPDARANAFAMSTSEWLAMVNGKRPDQAEAHETDTSDRSYAHLPGRWAWLARLCDEAYGLPRHLSQHSGGMIVSTRPLIDCCPVLPAAMEGRQLCQWDKDSCADAGFLKIDLLGLGMLSAVERCVEEIGRVRGERVDLSRIPYDDKPTYDAIQVADTMGVFQIESRAQMASLLRTRPESLEDLTIQVAIVRPGPILGGAVNPYIQRRQTQRENPDYEVPYEHESLREVLKDTLGTIIFQDQVIEVAMAFAGFSPGEAEGLRRAMSRKRSAEAIEAYHQRFLDGARTTHGVGEEVAERVYGMIVGFSGFGFPKAHGAAFGLLAYQSTWLRVHHTPEFLCALLNEQPMGFYAPDTLAHEAQRRGVELRPPDVNESEALCMVEWVPELGPYPGPPSDADAERAAAALIEVGIAAGDGQALRVVEGGAGSGGGAAGAVPAGVVRLGLGYVSGVREDEVKALVAARKAGGPFRSLADLASRAGAGRPALDKLAWAGACDSLVGGASEHARRTALWQLGVAAPGERLVEGTQLALPLEVPDAPELRPLTPWESMIGDYATTGLTLGPHPMKLLRRSLPPNTVSIADLQRIPHDTPVRLGGLVVARQRPGTAKGIVFLLLEDEFGTINLIVPPDLYEANRLTVRSEPLLLCQGRLEKLPQAGGGINLFVKAVRALVTPDDVKADVVELAERRVQAAATGRGEGEQGGREAAATMGEFRQVSPPIQSFASGRRR</sequence>
<dbReference type="NCBIfam" id="TIGR00594">
    <property type="entry name" value="polc"/>
    <property type="match status" value="1"/>
</dbReference>
<dbReference type="InterPro" id="IPR004805">
    <property type="entry name" value="DnaE2/DnaE/PolC"/>
</dbReference>
<comment type="catalytic activity">
    <reaction evidence="9">
        <text>DNA(n) + a 2'-deoxyribonucleoside 5'-triphosphate = DNA(n+1) + diphosphate</text>
        <dbReference type="Rhea" id="RHEA:22508"/>
        <dbReference type="Rhea" id="RHEA-COMP:17339"/>
        <dbReference type="Rhea" id="RHEA-COMP:17340"/>
        <dbReference type="ChEBI" id="CHEBI:33019"/>
        <dbReference type="ChEBI" id="CHEBI:61560"/>
        <dbReference type="ChEBI" id="CHEBI:173112"/>
        <dbReference type="EC" id="2.7.7.7"/>
    </reaction>
</comment>
<dbReference type="GO" id="GO:0006260">
    <property type="term" value="P:DNA replication"/>
    <property type="evidence" value="ECO:0007669"/>
    <property type="project" value="UniProtKB-KW"/>
</dbReference>
<evidence type="ECO:0000256" key="2">
    <source>
        <dbReference type="ARBA" id="ARBA00022490"/>
    </source>
</evidence>
<evidence type="ECO:0000259" key="11">
    <source>
        <dbReference type="SMART" id="SM00481"/>
    </source>
</evidence>
<keyword evidence="4 12" id="KW-0548">Nucleotidyltransferase</keyword>